<name>A0ABP9UTD4_9BACT</name>
<accession>A0ABP9UTD4</accession>
<dbReference type="RefSeq" id="WP_353567218.1">
    <property type="nucleotide sequence ID" value="NZ_BAABRI010000012.1"/>
</dbReference>
<evidence type="ECO:0000313" key="1">
    <source>
        <dbReference type="EMBL" id="GAA5483093.1"/>
    </source>
</evidence>
<dbReference type="SUPFAM" id="SSF56784">
    <property type="entry name" value="HAD-like"/>
    <property type="match status" value="1"/>
</dbReference>
<dbReference type="EMBL" id="BAABRI010000012">
    <property type="protein sequence ID" value="GAA5483093.1"/>
    <property type="molecule type" value="Genomic_DNA"/>
</dbReference>
<dbReference type="Pfam" id="PF00702">
    <property type="entry name" value="Hydrolase"/>
    <property type="match status" value="1"/>
</dbReference>
<dbReference type="PANTHER" id="PTHR46191">
    <property type="match status" value="1"/>
</dbReference>
<proteinExistence type="predicted"/>
<evidence type="ECO:0000313" key="2">
    <source>
        <dbReference type="Proteomes" id="UP001476282"/>
    </source>
</evidence>
<dbReference type="Proteomes" id="UP001476282">
    <property type="component" value="Unassembled WGS sequence"/>
</dbReference>
<comment type="caution">
    <text evidence="1">The sequence shown here is derived from an EMBL/GenBank/DDBJ whole genome shotgun (WGS) entry which is preliminary data.</text>
</comment>
<sequence>MSLDIPPGIRAVLFDVYGTLLDGPRHSDRGPRMAEVARRFGLRHDFDLAAAFDEAVAASHRASDDPFPEIDVREIWSSIFPDLGDPGSLALEMEEAVHPVDRLAEGTRLLARAAGLGLHLGIVSNAQTYTRQLMARHFPECWPRFRGDLLAFSYEHRISKPDPRLFQCATAPLFDEGILPREILMIGDSLENDIVPARALGLRALHLPGPTA</sequence>
<gene>
    <name evidence="1" type="ORF">Hsar01_02321</name>
</gene>
<dbReference type="InterPro" id="IPR006439">
    <property type="entry name" value="HAD-SF_hydro_IA"/>
</dbReference>
<evidence type="ECO:0008006" key="3">
    <source>
        <dbReference type="Google" id="ProtNLM"/>
    </source>
</evidence>
<keyword evidence="2" id="KW-1185">Reference proteome</keyword>
<organism evidence="1 2">
    <name type="scientific">Haloferula sargassicola</name>
    <dbReference type="NCBI Taxonomy" id="490096"/>
    <lineage>
        <taxon>Bacteria</taxon>
        <taxon>Pseudomonadati</taxon>
        <taxon>Verrucomicrobiota</taxon>
        <taxon>Verrucomicrobiia</taxon>
        <taxon>Verrucomicrobiales</taxon>
        <taxon>Verrucomicrobiaceae</taxon>
        <taxon>Haloferula</taxon>
    </lineage>
</organism>
<dbReference type="PANTHER" id="PTHR46191:SF2">
    <property type="entry name" value="HALOACID DEHALOGENASE-LIKE HYDROLASE DOMAIN-CONTAINING PROTEIN 3"/>
    <property type="match status" value="1"/>
</dbReference>
<reference evidence="1 2" key="1">
    <citation type="submission" date="2024-02" db="EMBL/GenBank/DDBJ databases">
        <title>Haloferula sargassicola NBRC 104335.</title>
        <authorList>
            <person name="Ichikawa N."/>
            <person name="Katano-Makiyama Y."/>
            <person name="Hidaka K."/>
        </authorList>
    </citation>
    <scope>NUCLEOTIDE SEQUENCE [LARGE SCALE GENOMIC DNA]</scope>
    <source>
        <strain evidence="1 2">NBRC 104335</strain>
    </source>
</reference>
<dbReference type="InterPro" id="IPR023214">
    <property type="entry name" value="HAD_sf"/>
</dbReference>
<dbReference type="InterPro" id="IPR036412">
    <property type="entry name" value="HAD-like_sf"/>
</dbReference>
<protein>
    <recommendedName>
        <fullName evidence="3">HAD family hydrolase</fullName>
    </recommendedName>
</protein>
<dbReference type="PRINTS" id="PR00413">
    <property type="entry name" value="HADHALOGNASE"/>
</dbReference>
<dbReference type="Gene3D" id="3.40.50.1000">
    <property type="entry name" value="HAD superfamily/HAD-like"/>
    <property type="match status" value="1"/>
</dbReference>
<dbReference type="InterPro" id="IPR051828">
    <property type="entry name" value="HAD-like_hydrolase_domain"/>
</dbReference>